<dbReference type="AlphaFoldDB" id="A0A8J0U489"/>
<dbReference type="Pfam" id="PF02758">
    <property type="entry name" value="PYRIN"/>
    <property type="match status" value="1"/>
</dbReference>
<dbReference type="OrthoDB" id="10058437at2759"/>
<protein>
    <submittedName>
        <fullName evidence="3">Apoptosis-associated speck-like protein containing a CARD</fullName>
    </submittedName>
</protein>
<accession>A0A8J0U489</accession>
<dbReference type="SUPFAM" id="SSF47986">
    <property type="entry name" value="DEATH domain"/>
    <property type="match status" value="1"/>
</dbReference>
<organism evidence="2 3">
    <name type="scientific">Xenopus laevis</name>
    <name type="common">African clawed frog</name>
    <dbReference type="NCBI Taxonomy" id="8355"/>
    <lineage>
        <taxon>Eukaryota</taxon>
        <taxon>Metazoa</taxon>
        <taxon>Chordata</taxon>
        <taxon>Craniata</taxon>
        <taxon>Vertebrata</taxon>
        <taxon>Euteleostomi</taxon>
        <taxon>Amphibia</taxon>
        <taxon>Batrachia</taxon>
        <taxon>Anura</taxon>
        <taxon>Pipoidea</taxon>
        <taxon>Pipidae</taxon>
        <taxon>Xenopodinae</taxon>
        <taxon>Xenopus</taxon>
        <taxon>Xenopus</taxon>
    </lineage>
</organism>
<dbReference type="Xenbase" id="XB-GENE-5758089">
    <property type="gene designation" value="XB994846.L"/>
</dbReference>
<dbReference type="Gene3D" id="1.10.533.10">
    <property type="entry name" value="Death Domain, Fas"/>
    <property type="match status" value="1"/>
</dbReference>
<sequence length="113" mass="12183">MGIHKTKMLSNRTADDVVNNLPRPVLKETMVKSLEMLGGGKFKEFKERLSGWDVSAGYQRIPMGSLQGANAGQVADLIIDYYKQSYGVKVTLGVLGAIGAGAAANNLEKIKEL</sequence>
<evidence type="ECO:0000313" key="3">
    <source>
        <dbReference type="RefSeq" id="XP_018095754.1"/>
    </source>
</evidence>
<dbReference type="InterPro" id="IPR004020">
    <property type="entry name" value="DAPIN"/>
</dbReference>
<dbReference type="PROSITE" id="PS50824">
    <property type="entry name" value="DAPIN"/>
    <property type="match status" value="1"/>
</dbReference>
<evidence type="ECO:0000313" key="2">
    <source>
        <dbReference type="Proteomes" id="UP000186698"/>
    </source>
</evidence>
<keyword evidence="2" id="KW-1185">Reference proteome</keyword>
<proteinExistence type="predicted"/>
<name>A0A8J0U489_XENLA</name>
<evidence type="ECO:0000313" key="4">
    <source>
        <dbReference type="Xenbase" id="XB-GENE-5758089"/>
    </source>
</evidence>
<dbReference type="InterPro" id="IPR011029">
    <property type="entry name" value="DEATH-like_dom_sf"/>
</dbReference>
<dbReference type="Proteomes" id="UP000186698">
    <property type="component" value="Chromosome 9_10L"/>
</dbReference>
<dbReference type="CTD" id="108703952"/>
<dbReference type="GeneID" id="108703952"/>
<dbReference type="RefSeq" id="XP_018095754.1">
    <property type="nucleotide sequence ID" value="XM_018240265.2"/>
</dbReference>
<gene>
    <name evidence="3 4" type="primary">XB994846.L</name>
</gene>
<dbReference type="SMART" id="SM01289">
    <property type="entry name" value="PYRIN"/>
    <property type="match status" value="1"/>
</dbReference>
<dbReference type="KEGG" id="xla:108703952"/>
<evidence type="ECO:0000259" key="1">
    <source>
        <dbReference type="PROSITE" id="PS50824"/>
    </source>
</evidence>
<reference evidence="3" key="1">
    <citation type="submission" date="2025-08" db="UniProtKB">
        <authorList>
            <consortium name="RefSeq"/>
        </authorList>
    </citation>
    <scope>IDENTIFICATION</scope>
    <source>
        <strain evidence="3">J_2021</strain>
        <tissue evidence="3">Erythrocytes</tissue>
    </source>
</reference>
<dbReference type="AGR" id="Xenbase:XB-GENE-5758089"/>
<feature type="domain" description="Pyrin" evidence="1">
    <location>
        <begin position="21"/>
        <end position="113"/>
    </location>
</feature>